<dbReference type="EMBL" id="QEAS01000006">
    <property type="protein sequence ID" value="PWG81054.1"/>
    <property type="molecule type" value="Genomic_DNA"/>
</dbReference>
<proteinExistence type="predicted"/>
<dbReference type="Gene3D" id="3.90.550.10">
    <property type="entry name" value="Spore Coat Polysaccharide Biosynthesis Protein SpsA, Chain A"/>
    <property type="match status" value="1"/>
</dbReference>
<keyword evidence="2" id="KW-0808">Transferase</keyword>
<name>A0A2U2PIG0_9SPHI</name>
<organism evidence="2 3">
    <name type="scientific">Pararcticibacter amylolyticus</name>
    <dbReference type="NCBI Taxonomy" id="2173175"/>
    <lineage>
        <taxon>Bacteria</taxon>
        <taxon>Pseudomonadati</taxon>
        <taxon>Bacteroidota</taxon>
        <taxon>Sphingobacteriia</taxon>
        <taxon>Sphingobacteriales</taxon>
        <taxon>Sphingobacteriaceae</taxon>
        <taxon>Pararcticibacter</taxon>
    </lineage>
</organism>
<dbReference type="Pfam" id="PF00535">
    <property type="entry name" value="Glycos_transf_2"/>
    <property type="match status" value="1"/>
</dbReference>
<dbReference type="CDD" id="cd06433">
    <property type="entry name" value="GT_2_WfgS_like"/>
    <property type="match status" value="1"/>
</dbReference>
<dbReference type="InterPro" id="IPR029044">
    <property type="entry name" value="Nucleotide-diphossugar_trans"/>
</dbReference>
<evidence type="ECO:0000313" key="3">
    <source>
        <dbReference type="Proteomes" id="UP000245647"/>
    </source>
</evidence>
<dbReference type="InterPro" id="IPR001173">
    <property type="entry name" value="Glyco_trans_2-like"/>
</dbReference>
<dbReference type="PANTHER" id="PTHR22916:SF65">
    <property type="entry name" value="SLR1065 PROTEIN"/>
    <property type="match status" value="1"/>
</dbReference>
<keyword evidence="3" id="KW-1185">Reference proteome</keyword>
<dbReference type="OrthoDB" id="9788101at2"/>
<dbReference type="SUPFAM" id="SSF53448">
    <property type="entry name" value="Nucleotide-diphospho-sugar transferases"/>
    <property type="match status" value="1"/>
</dbReference>
<gene>
    <name evidence="2" type="ORF">DDR33_09005</name>
</gene>
<sequence length="289" mass="34192">MEGSYPKISIVTPSFNQGQYLEDTIQSILSQGYPNLEYIIIDGGSTDNSLDIIRKYESSLAWWVSEKDEGLYDALNKGFSRSTGDIMAWLNSDDMYHRRSLFAVAGMFQAFPDVSWIMGNSTFYNEDGNVFAFDGEPNEQRWSRRKMFFNRGKFIQQESVFWRRGLWERSGAFVDHSYSLAADFELWMRFLRHEQLYSSAFMLGGFRFRRENQKSNQQREDYLREVEAIINREKKESNNSRDIMWCRLLLLLVRLVPFAKLRERLKAKVFKLPRKIIFSLHQGFVFSKR</sequence>
<dbReference type="AlphaFoldDB" id="A0A2U2PIG0"/>
<accession>A0A2U2PIG0</accession>
<dbReference type="PANTHER" id="PTHR22916">
    <property type="entry name" value="GLYCOSYLTRANSFERASE"/>
    <property type="match status" value="1"/>
</dbReference>
<dbReference type="GO" id="GO:0016758">
    <property type="term" value="F:hexosyltransferase activity"/>
    <property type="evidence" value="ECO:0007669"/>
    <property type="project" value="UniProtKB-ARBA"/>
</dbReference>
<comment type="caution">
    <text evidence="2">The sequence shown here is derived from an EMBL/GenBank/DDBJ whole genome shotgun (WGS) entry which is preliminary data.</text>
</comment>
<feature type="domain" description="Glycosyltransferase 2-like" evidence="1">
    <location>
        <begin position="9"/>
        <end position="132"/>
    </location>
</feature>
<dbReference type="Proteomes" id="UP000245647">
    <property type="component" value="Unassembled WGS sequence"/>
</dbReference>
<evidence type="ECO:0000313" key="2">
    <source>
        <dbReference type="EMBL" id="PWG81054.1"/>
    </source>
</evidence>
<evidence type="ECO:0000259" key="1">
    <source>
        <dbReference type="Pfam" id="PF00535"/>
    </source>
</evidence>
<reference evidence="2 3" key="1">
    <citation type="submission" date="2018-04" db="EMBL/GenBank/DDBJ databases">
        <title>Pedobacter chongqingensis sp. nov., isolated from a rottenly hemp rope.</title>
        <authorList>
            <person name="Cai Y."/>
        </authorList>
    </citation>
    <scope>NUCLEOTIDE SEQUENCE [LARGE SCALE GENOMIC DNA]</scope>
    <source>
        <strain evidence="2 3">FJ4-8</strain>
    </source>
</reference>
<protein>
    <submittedName>
        <fullName evidence="2">Glycosyltransferase</fullName>
    </submittedName>
</protein>